<dbReference type="Proteomes" id="UP000183635">
    <property type="component" value="Unassembled WGS sequence"/>
</dbReference>
<dbReference type="EMBL" id="FOPU01000001">
    <property type="protein sequence ID" value="SFH08480.1"/>
    <property type="molecule type" value="Genomic_DNA"/>
</dbReference>
<evidence type="ECO:0000313" key="3">
    <source>
        <dbReference type="Proteomes" id="UP000183635"/>
    </source>
</evidence>
<sequence>MSLTGAIVLYSVLWFLVLFVLLPFGQQSQADVGQVTPGTPAGAPHEPKLKKKMLWATVIAALIWAAIAYVIIAGVITRADLEAWTR</sequence>
<accession>A0A1I2X4N6</accession>
<organism evidence="2 3">
    <name type="scientific">Paracoccus aminovorans</name>
    <dbReference type="NCBI Taxonomy" id="34004"/>
    <lineage>
        <taxon>Bacteria</taxon>
        <taxon>Pseudomonadati</taxon>
        <taxon>Pseudomonadota</taxon>
        <taxon>Alphaproteobacteria</taxon>
        <taxon>Rhodobacterales</taxon>
        <taxon>Paracoccaceae</taxon>
        <taxon>Paracoccus</taxon>
    </lineage>
</organism>
<dbReference type="Pfam" id="PF07330">
    <property type="entry name" value="DUF1467"/>
    <property type="match status" value="1"/>
</dbReference>
<dbReference type="InterPro" id="IPR009935">
    <property type="entry name" value="DUF1467"/>
</dbReference>
<proteinExistence type="predicted"/>
<keyword evidence="1" id="KW-0812">Transmembrane</keyword>
<keyword evidence="3" id="KW-1185">Reference proteome</keyword>
<gene>
    <name evidence="2" type="ORF">SAMN04488021_10186</name>
</gene>
<keyword evidence="1" id="KW-0472">Membrane</keyword>
<dbReference type="STRING" id="34004.SAMN04488021_10186"/>
<dbReference type="OrthoDB" id="9804637at2"/>
<dbReference type="AlphaFoldDB" id="A0A1I2X4N6"/>
<reference evidence="2 3" key="1">
    <citation type="submission" date="2016-10" db="EMBL/GenBank/DDBJ databases">
        <authorList>
            <person name="de Groot N.N."/>
        </authorList>
    </citation>
    <scope>NUCLEOTIDE SEQUENCE [LARGE SCALE GENOMIC DNA]</scope>
    <source>
        <strain evidence="2 3">DSM 8537</strain>
    </source>
</reference>
<dbReference type="RefSeq" id="WP_074965744.1">
    <property type="nucleotide sequence ID" value="NZ_CBCRYP010000005.1"/>
</dbReference>
<keyword evidence="1" id="KW-1133">Transmembrane helix</keyword>
<name>A0A1I2X4N6_9RHOB</name>
<evidence type="ECO:0000256" key="1">
    <source>
        <dbReference type="SAM" id="Phobius"/>
    </source>
</evidence>
<feature type="transmembrane region" description="Helical" evidence="1">
    <location>
        <begin position="54"/>
        <end position="76"/>
    </location>
</feature>
<evidence type="ECO:0000313" key="2">
    <source>
        <dbReference type="EMBL" id="SFH08480.1"/>
    </source>
</evidence>
<protein>
    <submittedName>
        <fullName evidence="2">Predicted secreted protein</fullName>
    </submittedName>
</protein>